<dbReference type="PANTHER" id="PTHR43096">
    <property type="entry name" value="DNAJ HOMOLOG 1, MITOCHONDRIAL-RELATED"/>
    <property type="match status" value="1"/>
</dbReference>
<feature type="zinc finger region" description="CR-type" evidence="12">
    <location>
        <begin position="128"/>
        <end position="210"/>
    </location>
</feature>
<keyword evidence="2 11" id="KW-0235">DNA replication</keyword>
<dbReference type="InterPro" id="IPR001623">
    <property type="entry name" value="DnaJ_domain"/>
</dbReference>
<evidence type="ECO:0000256" key="1">
    <source>
        <dbReference type="ARBA" id="ARBA00022490"/>
    </source>
</evidence>
<dbReference type="InterPro" id="IPR001305">
    <property type="entry name" value="HSP_DnaJ_Cys-rich_dom"/>
</dbReference>
<dbReference type="PROSITE" id="PS50076">
    <property type="entry name" value="DNAJ_2"/>
    <property type="match status" value="1"/>
</dbReference>
<keyword evidence="1 11" id="KW-0963">Cytoplasm</keyword>
<dbReference type="InterPro" id="IPR036869">
    <property type="entry name" value="J_dom_sf"/>
</dbReference>
<dbReference type="OrthoDB" id="9779889at2"/>
<comment type="subunit">
    <text evidence="11">Homodimer.</text>
</comment>
<dbReference type="InterPro" id="IPR002939">
    <property type="entry name" value="DnaJ_C"/>
</dbReference>
<keyword evidence="5 11" id="KW-0863">Zinc-finger</keyword>
<dbReference type="FunFam" id="2.10.230.10:FF:000002">
    <property type="entry name" value="Molecular chaperone DnaJ"/>
    <property type="match status" value="1"/>
</dbReference>
<dbReference type="GO" id="GO:0005524">
    <property type="term" value="F:ATP binding"/>
    <property type="evidence" value="ECO:0007669"/>
    <property type="project" value="InterPro"/>
</dbReference>
<protein>
    <recommendedName>
        <fullName evidence="10 11">Chaperone protein DnaJ</fullName>
    </recommendedName>
</protein>
<feature type="binding site" evidence="11">
    <location>
        <position position="158"/>
    </location>
    <ligand>
        <name>Zn(2+)</name>
        <dbReference type="ChEBI" id="CHEBI:29105"/>
        <label>2</label>
    </ligand>
</feature>
<dbReference type="Proteomes" id="UP000321306">
    <property type="component" value="Unassembled WGS sequence"/>
</dbReference>
<dbReference type="SUPFAM" id="SSF57938">
    <property type="entry name" value="DnaJ/Hsp40 cysteine-rich domain"/>
    <property type="match status" value="1"/>
</dbReference>
<keyword evidence="6 11" id="KW-0862">Zinc</keyword>
<evidence type="ECO:0000256" key="7">
    <source>
        <dbReference type="ARBA" id="ARBA00023016"/>
    </source>
</evidence>
<reference evidence="15 16" key="1">
    <citation type="submission" date="2019-07" db="EMBL/GenBank/DDBJ databases">
        <title>Whole genome shotgun sequence of Deinococcus cellulosilyticus NBRC 106333.</title>
        <authorList>
            <person name="Hosoyama A."/>
            <person name="Uohara A."/>
            <person name="Ohji S."/>
            <person name="Ichikawa N."/>
        </authorList>
    </citation>
    <scope>NUCLEOTIDE SEQUENCE [LARGE SCALE GENOMIC DNA]</scope>
    <source>
        <strain evidence="15 16">NBRC 106333</strain>
    </source>
</reference>
<dbReference type="SUPFAM" id="SSF46565">
    <property type="entry name" value="Chaperone J-domain"/>
    <property type="match status" value="1"/>
</dbReference>
<evidence type="ECO:0000259" key="14">
    <source>
        <dbReference type="PROSITE" id="PS51188"/>
    </source>
</evidence>
<dbReference type="FunFam" id="2.60.260.20:FF:000005">
    <property type="entry name" value="Chaperone protein dnaJ 1, mitochondrial"/>
    <property type="match status" value="1"/>
</dbReference>
<feature type="binding site" evidence="11">
    <location>
        <position position="187"/>
    </location>
    <ligand>
        <name>Zn(2+)</name>
        <dbReference type="ChEBI" id="CHEBI:29105"/>
        <label>2</label>
    </ligand>
</feature>
<dbReference type="Pfam" id="PF00226">
    <property type="entry name" value="DnaJ"/>
    <property type="match status" value="1"/>
</dbReference>
<dbReference type="GO" id="GO:0005737">
    <property type="term" value="C:cytoplasm"/>
    <property type="evidence" value="ECO:0007669"/>
    <property type="project" value="UniProtKB-SubCell"/>
</dbReference>
<dbReference type="PANTHER" id="PTHR43096:SF48">
    <property type="entry name" value="CHAPERONE PROTEIN DNAJ"/>
    <property type="match status" value="1"/>
</dbReference>
<comment type="domain">
    <text evidence="11">The J domain is necessary and sufficient to stimulate DnaK ATPase activity. Zinc center 1 plays an important role in the autonomous, DnaK-independent chaperone activity of DnaJ. Zinc center 2 is essential for interaction with DnaK and for DnaJ activity.</text>
</comment>
<keyword evidence="16" id="KW-1185">Reference proteome</keyword>
<dbReference type="Gene3D" id="1.10.287.110">
    <property type="entry name" value="DnaJ domain"/>
    <property type="match status" value="1"/>
</dbReference>
<feature type="binding site" evidence="11">
    <location>
        <position position="198"/>
    </location>
    <ligand>
        <name>Zn(2+)</name>
        <dbReference type="ChEBI" id="CHEBI:29105"/>
        <label>1</label>
    </ligand>
</feature>
<accession>A0A511MX56</accession>
<comment type="function">
    <text evidence="11">Participates actively in the response to hyperosmotic and heat shock by preventing the aggregation of stress-denatured proteins and by disaggregating proteins, also in an autonomous, DnaK-independent fashion. Unfolded proteins bind initially to DnaJ; upon interaction with the DnaJ-bound protein, DnaK hydrolyzes its bound ATP, resulting in the formation of a stable complex. GrpE releases ADP from DnaK; ATP binding to DnaK triggers the release of the substrate protein, thus completing the reaction cycle. Several rounds of ATP-dependent interactions between DnaJ, DnaK and GrpE are required for fully efficient folding. Also involved, together with DnaK and GrpE, in the DNA replication of plasmids through activation of initiation proteins.</text>
</comment>
<evidence type="ECO:0000259" key="13">
    <source>
        <dbReference type="PROSITE" id="PS50076"/>
    </source>
</evidence>
<dbReference type="AlphaFoldDB" id="A0A511MX56"/>
<comment type="subcellular location">
    <subcellularLocation>
        <location evidence="11">Cytoplasm</location>
    </subcellularLocation>
</comment>
<evidence type="ECO:0000256" key="2">
    <source>
        <dbReference type="ARBA" id="ARBA00022705"/>
    </source>
</evidence>
<dbReference type="SUPFAM" id="SSF49493">
    <property type="entry name" value="HSP40/DnaJ peptide-binding domain"/>
    <property type="match status" value="2"/>
</dbReference>
<feature type="binding site" evidence="11">
    <location>
        <position position="161"/>
    </location>
    <ligand>
        <name>Zn(2+)</name>
        <dbReference type="ChEBI" id="CHEBI:29105"/>
        <label>2</label>
    </ligand>
</feature>
<dbReference type="EMBL" id="BJXB01000002">
    <property type="protein sequence ID" value="GEM44951.1"/>
    <property type="molecule type" value="Genomic_DNA"/>
</dbReference>
<evidence type="ECO:0000256" key="8">
    <source>
        <dbReference type="ARBA" id="ARBA00023186"/>
    </source>
</evidence>
<comment type="cofactor">
    <cofactor evidence="11">
        <name>Zn(2+)</name>
        <dbReference type="ChEBI" id="CHEBI:29105"/>
    </cofactor>
    <text evidence="11">Binds 2 Zn(2+) ions per monomer.</text>
</comment>
<comment type="caution">
    <text evidence="11">Lacks conserved residue(s) required for the propagation of feature annotation.</text>
</comment>
<organism evidence="15 16">
    <name type="scientific">Deinococcus cellulosilyticus (strain DSM 18568 / NBRC 106333 / KACC 11606 / 5516J-15)</name>
    <dbReference type="NCBI Taxonomy" id="1223518"/>
    <lineage>
        <taxon>Bacteria</taxon>
        <taxon>Thermotogati</taxon>
        <taxon>Deinococcota</taxon>
        <taxon>Deinococci</taxon>
        <taxon>Deinococcales</taxon>
        <taxon>Deinococcaceae</taxon>
        <taxon>Deinococcus</taxon>
    </lineage>
</organism>
<dbReference type="PROSITE" id="PS00636">
    <property type="entry name" value="DNAJ_1"/>
    <property type="match status" value="1"/>
</dbReference>
<feature type="domain" description="CR-type" evidence="14">
    <location>
        <begin position="128"/>
        <end position="210"/>
    </location>
</feature>
<comment type="similarity">
    <text evidence="9 11">Belongs to the DnaJ family.</text>
</comment>
<feature type="domain" description="J" evidence="13">
    <location>
        <begin position="2"/>
        <end position="66"/>
    </location>
</feature>
<proteinExistence type="inferred from homology"/>
<dbReference type="CDD" id="cd10719">
    <property type="entry name" value="DnaJ_zf"/>
    <property type="match status" value="1"/>
</dbReference>
<dbReference type="InterPro" id="IPR036410">
    <property type="entry name" value="HSP_DnaJ_Cys-rich_dom_sf"/>
</dbReference>
<dbReference type="RefSeq" id="WP_146882141.1">
    <property type="nucleotide sequence ID" value="NZ_BJXB01000002.1"/>
</dbReference>
<dbReference type="GO" id="GO:0006260">
    <property type="term" value="P:DNA replication"/>
    <property type="evidence" value="ECO:0007669"/>
    <property type="project" value="UniProtKB-KW"/>
</dbReference>
<keyword evidence="7 11" id="KW-0346">Stress response</keyword>
<name>A0A511MX56_DEIC1</name>
<dbReference type="SMART" id="SM00271">
    <property type="entry name" value="DnaJ"/>
    <property type="match status" value="1"/>
</dbReference>
<dbReference type="Gene3D" id="2.10.230.10">
    <property type="entry name" value="Heat shock protein DnaJ, cysteine-rich domain"/>
    <property type="match status" value="1"/>
</dbReference>
<comment type="caution">
    <text evidence="15">The sequence shown here is derived from an EMBL/GenBank/DDBJ whole genome shotgun (WGS) entry which is preliminary data.</text>
</comment>
<dbReference type="HAMAP" id="MF_01152">
    <property type="entry name" value="DnaJ"/>
    <property type="match status" value="1"/>
</dbReference>
<gene>
    <name evidence="11 15" type="primary">dnaJ</name>
    <name evidence="15" type="ORF">DC3_05860</name>
</gene>
<dbReference type="Pfam" id="PF00684">
    <property type="entry name" value="DnaJ_CXXCXGXG"/>
    <property type="match status" value="1"/>
</dbReference>
<evidence type="ECO:0000256" key="12">
    <source>
        <dbReference type="PROSITE-ProRule" id="PRU00546"/>
    </source>
</evidence>
<feature type="binding site" evidence="11">
    <location>
        <position position="201"/>
    </location>
    <ligand>
        <name>Zn(2+)</name>
        <dbReference type="ChEBI" id="CHEBI:29105"/>
        <label>1</label>
    </ligand>
</feature>
<evidence type="ECO:0000313" key="16">
    <source>
        <dbReference type="Proteomes" id="UP000321306"/>
    </source>
</evidence>
<evidence type="ECO:0000256" key="5">
    <source>
        <dbReference type="ARBA" id="ARBA00022771"/>
    </source>
</evidence>
<dbReference type="InterPro" id="IPR018253">
    <property type="entry name" value="DnaJ_domain_CS"/>
</dbReference>
<feature type="binding site" evidence="11">
    <location>
        <position position="141"/>
    </location>
    <ligand>
        <name>Zn(2+)</name>
        <dbReference type="ChEBI" id="CHEBI:29105"/>
        <label>1</label>
    </ligand>
</feature>
<dbReference type="CDD" id="cd10747">
    <property type="entry name" value="DnaJ_C"/>
    <property type="match status" value="1"/>
</dbReference>
<dbReference type="NCBIfam" id="TIGR02349">
    <property type="entry name" value="DnaJ_bact"/>
    <property type="match status" value="1"/>
</dbReference>
<dbReference type="NCBIfam" id="NF008035">
    <property type="entry name" value="PRK10767.1"/>
    <property type="match status" value="1"/>
</dbReference>
<dbReference type="PROSITE" id="PS51188">
    <property type="entry name" value="ZF_CR"/>
    <property type="match status" value="1"/>
</dbReference>
<dbReference type="InterPro" id="IPR012724">
    <property type="entry name" value="DnaJ"/>
</dbReference>
<dbReference type="GO" id="GO:0031072">
    <property type="term" value="F:heat shock protein binding"/>
    <property type="evidence" value="ECO:0007669"/>
    <property type="project" value="InterPro"/>
</dbReference>
<evidence type="ECO:0000313" key="15">
    <source>
        <dbReference type="EMBL" id="GEM44951.1"/>
    </source>
</evidence>
<evidence type="ECO:0000256" key="3">
    <source>
        <dbReference type="ARBA" id="ARBA00022723"/>
    </source>
</evidence>
<evidence type="ECO:0000256" key="6">
    <source>
        <dbReference type="ARBA" id="ARBA00022833"/>
    </source>
</evidence>
<dbReference type="InterPro" id="IPR008971">
    <property type="entry name" value="HSP40/DnaJ_pept-bd"/>
</dbReference>
<evidence type="ECO:0000256" key="11">
    <source>
        <dbReference type="HAMAP-Rule" id="MF_01152"/>
    </source>
</evidence>
<sequence length="371" mass="40670">MDYYQILGVEKDASQEEIKRAYRALALKYHPDRNKEEGAQEKFAQINNAYATLSDPEKRAHYDRFGSEPQTGGMPGGGAGGFSVEDLFSQFFGDAFFGGQGGRRGNVKPRGEDLQVDAEITLEEARDGAEIEVDVDRLTTCDVCEGSRSEPGSTPKTCTTCSGSGYVRHQQRTILGSFVTEQPCQTCRGEGVLITDPCKKCKGRGRIINTEKIKVKLPKGIDGGYRLRVTGQGNDGPGGAGDLYVHLTMKPHPHLKREEEHLHYVAELGITEAIFGGKIRVPTLDGDKEVEVKPGTQHGEYTRLRSMGMPRLQGGGNGDLCVHFKINIPSAAKLSKEARTHLEAYAKVVGEHPDDHKEGFFEKLGKAFRGE</sequence>
<dbReference type="GO" id="GO:0008270">
    <property type="term" value="F:zinc ion binding"/>
    <property type="evidence" value="ECO:0007669"/>
    <property type="project" value="UniProtKB-UniRule"/>
</dbReference>
<evidence type="ECO:0000256" key="10">
    <source>
        <dbReference type="ARBA" id="ARBA00067609"/>
    </source>
</evidence>
<feature type="binding site" evidence="11">
    <location>
        <position position="184"/>
    </location>
    <ligand>
        <name>Zn(2+)</name>
        <dbReference type="ChEBI" id="CHEBI:29105"/>
        <label>2</label>
    </ligand>
</feature>
<keyword evidence="8 11" id="KW-0143">Chaperone</keyword>
<dbReference type="Gene3D" id="2.60.260.20">
    <property type="entry name" value="Urease metallochaperone UreE, N-terminal domain"/>
    <property type="match status" value="2"/>
</dbReference>
<evidence type="ECO:0000256" key="4">
    <source>
        <dbReference type="ARBA" id="ARBA00022737"/>
    </source>
</evidence>
<dbReference type="GO" id="GO:0009408">
    <property type="term" value="P:response to heat"/>
    <property type="evidence" value="ECO:0007669"/>
    <property type="project" value="InterPro"/>
</dbReference>
<dbReference type="CDD" id="cd06257">
    <property type="entry name" value="DnaJ"/>
    <property type="match status" value="1"/>
</dbReference>
<dbReference type="PRINTS" id="PR00625">
    <property type="entry name" value="JDOMAIN"/>
</dbReference>
<feature type="binding site" evidence="11">
    <location>
        <position position="144"/>
    </location>
    <ligand>
        <name>Zn(2+)</name>
        <dbReference type="ChEBI" id="CHEBI:29105"/>
        <label>1</label>
    </ligand>
</feature>
<dbReference type="Pfam" id="PF01556">
    <property type="entry name" value="DnaJ_C"/>
    <property type="match status" value="1"/>
</dbReference>
<keyword evidence="4 11" id="KW-0677">Repeat</keyword>
<dbReference type="GO" id="GO:0051082">
    <property type="term" value="F:unfolded protein binding"/>
    <property type="evidence" value="ECO:0007669"/>
    <property type="project" value="UniProtKB-UniRule"/>
</dbReference>
<evidence type="ECO:0000256" key="9">
    <source>
        <dbReference type="ARBA" id="ARBA00061004"/>
    </source>
</evidence>
<keyword evidence="3 11" id="KW-0479">Metal-binding</keyword>
<dbReference type="GO" id="GO:0042026">
    <property type="term" value="P:protein refolding"/>
    <property type="evidence" value="ECO:0007669"/>
    <property type="project" value="TreeGrafter"/>
</dbReference>